<feature type="region of interest" description="Disordered" evidence="1">
    <location>
        <begin position="409"/>
        <end position="505"/>
    </location>
</feature>
<keyword evidence="3" id="KW-1185">Reference proteome</keyword>
<sequence>MATKFDVSSLPLLNSAAKEYKRELPHARFPTSFLRCLSISSQEFLRANWRSTSDYKTFEDLEDDVCPDAVIRSAIRREMKLSLPITPPSTSTPPPKQAVARLTAALEEDLFMLAEAAAAAFPEGPMAAAAQRRAEAVFTAAVAEIDHNAPVYVPLINKFNPDVPLRDDEYVAEVNAALAPPKPADDEAAATNNSDTSSDESDWDDVTDIRAYLHDEADDIVAACSVTLMPSLDVGARIKSINLPGALYGKASKHRSTIAALREFIDLVNTNASAPALQAIPWKVLAARVRELALKGFSAEAKDYFDSYIIDDAEDIDDVLDNLRDLKEDHDGYIVVPWRAFRTGQPPQPHGEQATGGSRTRKPIARKISGPDPYVQLKDKANYYINPTFRHFCDYHGYNSSHVTQACPHLKTQRSAAPQPSRPIQPAVVGAKPKKAPGHHNNPDRPATTTTQAPKRNARAPNPAAGWKRNKETNRLERLSQSINEVDIDAESDTDESIDEVDTSAQRENIGKPIYHDILVNGTRLRAKLAPAAAKTCISEATFATLKEAGPVMITNHAYTLKMADQRPCEDTTAVIAELVIDGIVPNAVELTWTVPVISGEAHKFLFGADLLRHLGLMSDTGINILCRMAAENGEIHLP</sequence>
<feature type="compositionally biased region" description="Basic and acidic residues" evidence="1">
    <location>
        <begin position="469"/>
        <end position="478"/>
    </location>
</feature>
<dbReference type="AlphaFoldDB" id="A0A8J6B5T9"/>
<gene>
    <name evidence="2" type="ORF">J8273_7992</name>
</gene>
<dbReference type="Proteomes" id="UP000717585">
    <property type="component" value="Unassembled WGS sequence"/>
</dbReference>
<proteinExistence type="predicted"/>
<feature type="region of interest" description="Disordered" evidence="1">
    <location>
        <begin position="341"/>
        <end position="373"/>
    </location>
</feature>
<accession>A0A8J6B5T9</accession>
<feature type="region of interest" description="Disordered" evidence="1">
    <location>
        <begin position="179"/>
        <end position="203"/>
    </location>
</feature>
<dbReference type="EMBL" id="JAHDYR010000064">
    <property type="protein sequence ID" value="KAG9390627.1"/>
    <property type="molecule type" value="Genomic_DNA"/>
</dbReference>
<protein>
    <submittedName>
        <fullName evidence="2">Uncharacterized protein</fullName>
    </submittedName>
</protein>
<evidence type="ECO:0000313" key="3">
    <source>
        <dbReference type="Proteomes" id="UP000717585"/>
    </source>
</evidence>
<feature type="compositionally biased region" description="Low complexity" evidence="1">
    <location>
        <begin position="453"/>
        <end position="465"/>
    </location>
</feature>
<reference evidence="2" key="1">
    <citation type="submission" date="2021-05" db="EMBL/GenBank/DDBJ databases">
        <title>A free-living protist that lacks canonical eukaryotic 1 DNA replication and segregation systems.</title>
        <authorList>
            <person name="Salas-Leiva D.E."/>
            <person name="Tromer E.C."/>
            <person name="Curtis B.A."/>
            <person name="Jerlstrom-Hultqvist J."/>
            <person name="Kolisko M."/>
            <person name="Yi Z."/>
            <person name="Salas-Leiva J.S."/>
            <person name="Gallot-Lavallee L."/>
            <person name="Kops G.J.P.L."/>
            <person name="Archibald J.M."/>
            <person name="Simpson A.G.B."/>
            <person name="Roger A.J."/>
        </authorList>
    </citation>
    <scope>NUCLEOTIDE SEQUENCE</scope>
    <source>
        <strain evidence="2">BICM</strain>
    </source>
</reference>
<name>A0A8J6B5T9_9EUKA</name>
<organism evidence="2 3">
    <name type="scientific">Carpediemonas membranifera</name>
    <dbReference type="NCBI Taxonomy" id="201153"/>
    <lineage>
        <taxon>Eukaryota</taxon>
        <taxon>Metamonada</taxon>
        <taxon>Carpediemonas-like organisms</taxon>
        <taxon>Carpediemonas</taxon>
    </lineage>
</organism>
<evidence type="ECO:0000256" key="1">
    <source>
        <dbReference type="SAM" id="MobiDB-lite"/>
    </source>
</evidence>
<comment type="caution">
    <text evidence="2">The sequence shown here is derived from an EMBL/GenBank/DDBJ whole genome shotgun (WGS) entry which is preliminary data.</text>
</comment>
<evidence type="ECO:0000313" key="2">
    <source>
        <dbReference type="EMBL" id="KAG9390627.1"/>
    </source>
</evidence>
<feature type="compositionally biased region" description="Acidic residues" evidence="1">
    <location>
        <begin position="486"/>
        <end position="502"/>
    </location>
</feature>